<evidence type="ECO:0000313" key="8">
    <source>
        <dbReference type="EMBL" id="EZA52413.1"/>
    </source>
</evidence>
<evidence type="ECO:0000256" key="3">
    <source>
        <dbReference type="ARBA" id="ARBA00022723"/>
    </source>
</evidence>
<dbReference type="SMART" id="SM01168">
    <property type="entry name" value="DUF1907"/>
    <property type="match status" value="1"/>
</dbReference>
<protein>
    <submittedName>
        <fullName evidence="8">Ester hydrolase C11orf54</fullName>
    </submittedName>
</protein>
<keyword evidence="6" id="KW-0539">Nucleus</keyword>
<organism evidence="8 9">
    <name type="scientific">Ooceraea biroi</name>
    <name type="common">Clonal raider ant</name>
    <name type="synonym">Cerapachys biroi</name>
    <dbReference type="NCBI Taxonomy" id="2015173"/>
    <lineage>
        <taxon>Eukaryota</taxon>
        <taxon>Metazoa</taxon>
        <taxon>Ecdysozoa</taxon>
        <taxon>Arthropoda</taxon>
        <taxon>Hexapoda</taxon>
        <taxon>Insecta</taxon>
        <taxon>Pterygota</taxon>
        <taxon>Neoptera</taxon>
        <taxon>Endopterygota</taxon>
        <taxon>Hymenoptera</taxon>
        <taxon>Apocrita</taxon>
        <taxon>Aculeata</taxon>
        <taxon>Formicoidea</taxon>
        <taxon>Formicidae</taxon>
        <taxon>Dorylinae</taxon>
        <taxon>Ooceraea</taxon>
    </lineage>
</organism>
<evidence type="ECO:0000313" key="9">
    <source>
        <dbReference type="Proteomes" id="UP000053097"/>
    </source>
</evidence>
<keyword evidence="4 8" id="KW-0378">Hydrolase</keyword>
<dbReference type="OrthoDB" id="7441093at2759"/>
<dbReference type="GO" id="GO:0008270">
    <property type="term" value="F:zinc ion binding"/>
    <property type="evidence" value="ECO:0007669"/>
    <property type="project" value="TreeGrafter"/>
</dbReference>
<comment type="subunit">
    <text evidence="2">Monomer.</text>
</comment>
<evidence type="ECO:0000256" key="2">
    <source>
        <dbReference type="ARBA" id="ARBA00011245"/>
    </source>
</evidence>
<dbReference type="SUPFAM" id="SSF117856">
    <property type="entry name" value="AF0104/ALDC/Ptd012-like"/>
    <property type="match status" value="2"/>
</dbReference>
<dbReference type="EMBL" id="KK107341">
    <property type="protein sequence ID" value="EZA52413.1"/>
    <property type="molecule type" value="Genomic_DNA"/>
</dbReference>
<evidence type="ECO:0000259" key="7">
    <source>
        <dbReference type="SMART" id="SM01168"/>
    </source>
</evidence>
<dbReference type="Proteomes" id="UP000053097">
    <property type="component" value="Unassembled WGS sequence"/>
</dbReference>
<name>A0A026W8V3_OOCBI</name>
<dbReference type="PANTHER" id="PTHR13204">
    <property type="entry name" value="PTD012 PROTEIN"/>
    <property type="match status" value="1"/>
</dbReference>
<proteinExistence type="predicted"/>
<keyword evidence="5" id="KW-0862">Zinc</keyword>
<gene>
    <name evidence="8" type="ORF">X777_08556</name>
</gene>
<dbReference type="InterPro" id="IPR015021">
    <property type="entry name" value="C11orf54_DUF1907"/>
</dbReference>
<keyword evidence="9" id="KW-1185">Reference proteome</keyword>
<dbReference type="GO" id="GO:0016788">
    <property type="term" value="F:hydrolase activity, acting on ester bonds"/>
    <property type="evidence" value="ECO:0007669"/>
    <property type="project" value="TreeGrafter"/>
</dbReference>
<accession>A0A026W8V3</accession>
<keyword evidence="3" id="KW-0479">Metal-binding</keyword>
<dbReference type="AlphaFoldDB" id="A0A026W8V3"/>
<evidence type="ECO:0000256" key="1">
    <source>
        <dbReference type="ARBA" id="ARBA00004123"/>
    </source>
</evidence>
<evidence type="ECO:0000256" key="6">
    <source>
        <dbReference type="ARBA" id="ARBA00023242"/>
    </source>
</evidence>
<evidence type="ECO:0000256" key="5">
    <source>
        <dbReference type="ARBA" id="ARBA00022833"/>
    </source>
</evidence>
<sequence length="518" mass="58376">MILTHALSMNFSEVAVECIDCPDLRQYRLVAPGLCGNPAILEIGSLSYLFPQARLDKKYYFKNILRQLNLTSQDNFIIGAGNHSYPPNYDHSELYANFMLSRASPTDGSMGVQNASNALWFGGKEFEELKWRYVCETNPMCAIQGNFFVSQGEPGNIFRINAVNRTGPLDFVSSIQMSLKRMRQKTDPHLIGLGGIFTTSDDNAILHHGIPGKRNATEFYTMNQVQQWLKYKTITEPIIAVGTIMSEGGYYNNICPYYTEKGRPSADIVENMAAVPETDHYQIRTIDLHVPDPTTITNVLTHALSMNFSEVAVECIDCPDLRQYRLVAPGLCGNPAILEIGSLSYLFPQPRLDKKYYFKNILRQLNLTSQDNFIIGAGNHSYPPNYDHSELYANFMFSPTRPAGSMDVQNKRITVWSTMENNNCMHEVCKINPLCAIQGLGGIFATFHESNLYHIMPAFSKATDLYTMNQIQQWLKYSHGSDTASSVGTIMSEGGYYNNICRNYPDVVSWKSIVDERS</sequence>
<feature type="domain" description="DUF1907" evidence="7">
    <location>
        <begin position="2"/>
        <end position="254"/>
    </location>
</feature>
<comment type="subcellular location">
    <subcellularLocation>
        <location evidence="1">Nucleus</location>
    </subcellularLocation>
</comment>
<dbReference type="PANTHER" id="PTHR13204:SF1">
    <property type="entry name" value="ESTER HYDROLASE C11ORF54"/>
    <property type="match status" value="1"/>
</dbReference>
<dbReference type="GO" id="GO:0005634">
    <property type="term" value="C:nucleus"/>
    <property type="evidence" value="ECO:0007669"/>
    <property type="project" value="UniProtKB-SubCell"/>
</dbReference>
<evidence type="ECO:0000256" key="4">
    <source>
        <dbReference type="ARBA" id="ARBA00022801"/>
    </source>
</evidence>
<dbReference type="Pfam" id="PF08925">
    <property type="entry name" value="DUF1907"/>
    <property type="match status" value="2"/>
</dbReference>
<reference evidence="8 9" key="1">
    <citation type="journal article" date="2014" name="Curr. Biol.">
        <title>The genome of the clonal raider ant Cerapachys biroi.</title>
        <authorList>
            <person name="Oxley P.R."/>
            <person name="Ji L."/>
            <person name="Fetter-Pruneda I."/>
            <person name="McKenzie S.K."/>
            <person name="Li C."/>
            <person name="Hu H."/>
            <person name="Zhang G."/>
            <person name="Kronauer D.J."/>
        </authorList>
    </citation>
    <scope>NUCLEOTIDE SEQUENCE [LARGE SCALE GENOMIC DNA]</scope>
</reference>